<dbReference type="Ensembl" id="ENSPSNT00000003601.1">
    <property type="protein sequence ID" value="ENSPSNP00000003138.1"/>
    <property type="gene ID" value="ENSPSNG00000002384.1"/>
</dbReference>
<dbReference type="PANTHER" id="PTHR11461">
    <property type="entry name" value="SERINE PROTEASE INHIBITOR, SERPIN"/>
    <property type="match status" value="1"/>
</dbReference>
<dbReference type="SUPFAM" id="SSF56574">
    <property type="entry name" value="Serpins"/>
    <property type="match status" value="1"/>
</dbReference>
<evidence type="ECO:0000313" key="7">
    <source>
        <dbReference type="Ensembl" id="ENSPSNP00000003138.1"/>
    </source>
</evidence>
<evidence type="ECO:0000313" key="8">
    <source>
        <dbReference type="Proteomes" id="UP000694554"/>
    </source>
</evidence>
<dbReference type="Gene3D" id="3.30.497.10">
    <property type="entry name" value="Antithrombin, subunit I, domain 2"/>
    <property type="match status" value="1"/>
</dbReference>
<dbReference type="InterPro" id="IPR042178">
    <property type="entry name" value="Serpin_sf_1"/>
</dbReference>
<dbReference type="InterPro" id="IPR000215">
    <property type="entry name" value="Serpin_fam"/>
</dbReference>
<protein>
    <recommendedName>
        <fullName evidence="6">Serpin domain-containing protein</fullName>
    </recommendedName>
</protein>
<organism evidence="7 8">
    <name type="scientific">Phocoena sinus</name>
    <name type="common">Vaquita</name>
    <dbReference type="NCBI Taxonomy" id="42100"/>
    <lineage>
        <taxon>Eukaryota</taxon>
        <taxon>Metazoa</taxon>
        <taxon>Chordata</taxon>
        <taxon>Craniata</taxon>
        <taxon>Vertebrata</taxon>
        <taxon>Euteleostomi</taxon>
        <taxon>Mammalia</taxon>
        <taxon>Eutheria</taxon>
        <taxon>Laurasiatheria</taxon>
        <taxon>Artiodactyla</taxon>
        <taxon>Whippomorpha</taxon>
        <taxon>Cetacea</taxon>
        <taxon>Odontoceti</taxon>
        <taxon>Phocoenidae</taxon>
        <taxon>Phocoena</taxon>
    </lineage>
</organism>
<dbReference type="InterPro" id="IPR036186">
    <property type="entry name" value="Serpin_sf"/>
</dbReference>
<evidence type="ECO:0000256" key="5">
    <source>
        <dbReference type="ARBA" id="ARBA00023180"/>
    </source>
</evidence>
<dbReference type="Pfam" id="PF00079">
    <property type="entry name" value="Serpin"/>
    <property type="match status" value="1"/>
</dbReference>
<keyword evidence="5" id="KW-0325">Glycoprotein</keyword>
<name>A0A8C9B7G4_PHOSS</name>
<dbReference type="GO" id="GO:0005615">
    <property type="term" value="C:extracellular space"/>
    <property type="evidence" value="ECO:0007669"/>
    <property type="project" value="InterPro"/>
</dbReference>
<evidence type="ECO:0000259" key="6">
    <source>
        <dbReference type="Pfam" id="PF00079"/>
    </source>
</evidence>
<keyword evidence="2" id="KW-0646">Protease inhibitor</keyword>
<dbReference type="Gene3D" id="2.10.310.10">
    <property type="entry name" value="Serpins superfamily"/>
    <property type="match status" value="1"/>
</dbReference>
<dbReference type="InterPro" id="IPR023795">
    <property type="entry name" value="Serpin_CS"/>
</dbReference>
<dbReference type="GeneTree" id="ENSGT00940000154493"/>
<sequence length="144" mass="16229">MFLFSNHRDSSANLHLPKLQTGHHKVFSKGADLSGITEELPLKLSKAVHRAWLTVDEKGAEKEDTTSLGSLPRSHLHTFHFNRPFLLLIFFEEGSHGLLFMGRTMDPVAKSQSGEKRVVPPLYPRQPTHTVRCSGLLKKKGNYD</sequence>
<accession>A0A8C9B7G4</accession>
<feature type="domain" description="Serpin" evidence="6">
    <location>
        <begin position="20"/>
        <end position="107"/>
    </location>
</feature>
<keyword evidence="8" id="KW-1185">Reference proteome</keyword>
<proteinExistence type="inferred from homology"/>
<dbReference type="PROSITE" id="PS00284">
    <property type="entry name" value="SERPIN"/>
    <property type="match status" value="1"/>
</dbReference>
<reference evidence="7" key="3">
    <citation type="submission" date="2025-09" db="UniProtKB">
        <authorList>
            <consortium name="Ensembl"/>
        </authorList>
    </citation>
    <scope>IDENTIFICATION</scope>
</reference>
<keyword evidence="3" id="KW-0732">Signal</keyword>
<evidence type="ECO:0000256" key="3">
    <source>
        <dbReference type="ARBA" id="ARBA00022729"/>
    </source>
</evidence>
<comment type="similarity">
    <text evidence="1">Belongs to the serpin family.</text>
</comment>
<keyword evidence="4" id="KW-0722">Serine protease inhibitor</keyword>
<dbReference type="InterPro" id="IPR023796">
    <property type="entry name" value="Serpin_dom"/>
</dbReference>
<dbReference type="AlphaFoldDB" id="A0A8C9B7G4"/>
<reference evidence="7" key="1">
    <citation type="submission" date="2019-08" db="EMBL/GenBank/DDBJ databases">
        <title>Phocoena sinus (Vaquita) genome, mPhoSin1, primary haplotype.</title>
        <authorList>
            <person name="Morin P."/>
            <person name="Mountcastle J."/>
            <person name="Fungtammasan C."/>
            <person name="Rhie A."/>
            <person name="Rojas-Bracho L."/>
            <person name="Smith C.R."/>
            <person name="Taylor B.L."/>
            <person name="Gulland F.M.D."/>
            <person name="Musser W."/>
            <person name="Houck M."/>
            <person name="Haase B."/>
            <person name="Paez S."/>
            <person name="Howe K."/>
            <person name="Torrance J."/>
            <person name="Formenti G."/>
            <person name="Phillippy A."/>
            <person name="Ryder O."/>
            <person name="Jarvis E.D."/>
            <person name="Fedrigo O."/>
        </authorList>
    </citation>
    <scope>NUCLEOTIDE SEQUENCE [LARGE SCALE GENOMIC DNA]</scope>
</reference>
<dbReference type="GO" id="GO:0004867">
    <property type="term" value="F:serine-type endopeptidase inhibitor activity"/>
    <property type="evidence" value="ECO:0007669"/>
    <property type="project" value="UniProtKB-KW"/>
</dbReference>
<dbReference type="Proteomes" id="UP000694554">
    <property type="component" value="Chromosome 2"/>
</dbReference>
<evidence type="ECO:0000256" key="4">
    <source>
        <dbReference type="ARBA" id="ARBA00022900"/>
    </source>
</evidence>
<dbReference type="PANTHER" id="PTHR11461:SF165">
    <property type="entry name" value="ALPHA-1-ANTITRYPSIN"/>
    <property type="match status" value="1"/>
</dbReference>
<evidence type="ECO:0000256" key="2">
    <source>
        <dbReference type="ARBA" id="ARBA00022690"/>
    </source>
</evidence>
<reference evidence="7" key="2">
    <citation type="submission" date="2025-08" db="UniProtKB">
        <authorList>
            <consortium name="Ensembl"/>
        </authorList>
    </citation>
    <scope>IDENTIFICATION</scope>
</reference>
<evidence type="ECO:0000256" key="1">
    <source>
        <dbReference type="ARBA" id="ARBA00009500"/>
    </source>
</evidence>